<dbReference type="PANTHER" id="PTHR43791">
    <property type="entry name" value="PERMEASE-RELATED"/>
    <property type="match status" value="1"/>
</dbReference>
<evidence type="ECO:0000313" key="7">
    <source>
        <dbReference type="EMBL" id="KFX41427.1"/>
    </source>
</evidence>
<comment type="subcellular location">
    <subcellularLocation>
        <location evidence="1">Membrane</location>
        <topology evidence="1">Multi-pass membrane protein</topology>
    </subcellularLocation>
</comment>
<feature type="transmembrane region" description="Helical" evidence="6">
    <location>
        <begin position="182"/>
        <end position="199"/>
    </location>
</feature>
<sequence length="600" mass="67779">MREERHRSLNAIVTCVNCRLSLLLTNVSSHEGFEVITSATDEYTLYIPINTVCLNCFHTVNTTPVPRVDFTGAKDVANALFLEDDVNPTEDISLTIYEFPYIIRPETEIVELKVQVEQPTERGRKDLVVTKTPYVTGDVLLRIYDRDRDIEIIHTNAETDVREPVDIPQLTTTTKPKLMAKIDLHILPFLLVLYLMAFLDRVNISNALLFGLEQDLDIQSGTKYNTALMIFFVPYVIFEPHVWLSLCMGMFGFAMVMQGLVQNWSGLMATRFFLGLFESGIEAQRRFSFFFGSATLAGAFSGVLAYAIGLMDGIRGVQGWRWLFILEGLLTIVFSILCFWMLPDFPETVHWLTEEERKFIQAKLEKDTGKSAHGQGITWRDVLDVLKDYKILVGGLAYFGLIVPSYGYAYFATSIIHSFGYSALTTQLYSVPPWAAAFIFSQVVAYFSDKLRHRFLFIIASICITTIGLVILLSIRDKRHVEYGALFLVTSGTFSAMPMVLCWFAMNLGGHKRRSVGTAYQIGFGNIGGIIATYSFLSQEAPNFRTGFLICVSFTCLSAIACAVYLLEIRHANHQRDRNNAVLNEAENLGDLAITYRYLY</sequence>
<accession>A0A093UMC5</accession>
<dbReference type="InterPro" id="IPR011701">
    <property type="entry name" value="MFS"/>
</dbReference>
<keyword evidence="4 6" id="KW-1133">Transmembrane helix</keyword>
<reference evidence="7" key="1">
    <citation type="journal article" date="2014" name="PLoS Genet.">
        <title>Signature Gene Expression Reveals Novel Clues to the Molecular Mechanisms of Dimorphic Transition in Penicillium marneffei.</title>
        <authorList>
            <person name="Yang E."/>
            <person name="Wang G."/>
            <person name="Cai J."/>
            <person name="Woo P.C."/>
            <person name="Lau S.K."/>
            <person name="Yuen K.-Y."/>
            <person name="Chow W.-N."/>
            <person name="Lin X."/>
        </authorList>
    </citation>
    <scope>NUCLEOTIDE SEQUENCE [LARGE SCALE GENOMIC DNA]</scope>
    <source>
        <strain evidence="7">PM1</strain>
    </source>
</reference>
<evidence type="ECO:0000256" key="3">
    <source>
        <dbReference type="ARBA" id="ARBA00022692"/>
    </source>
</evidence>
<dbReference type="FunFam" id="1.20.1250.20:FF:000068">
    <property type="entry name" value="MFS general substrate transporter"/>
    <property type="match status" value="1"/>
</dbReference>
<protein>
    <submittedName>
        <fullName evidence="7">Putative transporter C11D3.18C</fullName>
    </submittedName>
</protein>
<evidence type="ECO:0000256" key="2">
    <source>
        <dbReference type="ARBA" id="ARBA00022448"/>
    </source>
</evidence>
<dbReference type="InterPro" id="IPR036259">
    <property type="entry name" value="MFS_trans_sf"/>
</dbReference>
<feature type="transmembrane region" description="Helical" evidence="6">
    <location>
        <begin position="485"/>
        <end position="506"/>
    </location>
</feature>
<gene>
    <name evidence="7" type="ORF">GQ26_0600320</name>
</gene>
<dbReference type="Gene3D" id="1.20.1250.20">
    <property type="entry name" value="MFS general substrate transporter like domains"/>
    <property type="match status" value="1"/>
</dbReference>
<dbReference type="GO" id="GO:0005886">
    <property type="term" value="C:plasma membrane"/>
    <property type="evidence" value="ECO:0007669"/>
    <property type="project" value="TreeGrafter"/>
</dbReference>
<dbReference type="SUPFAM" id="SSF103473">
    <property type="entry name" value="MFS general substrate transporter"/>
    <property type="match status" value="1"/>
</dbReference>
<evidence type="ECO:0000256" key="5">
    <source>
        <dbReference type="ARBA" id="ARBA00023136"/>
    </source>
</evidence>
<feature type="transmembrane region" description="Helical" evidence="6">
    <location>
        <begin position="455"/>
        <end position="473"/>
    </location>
</feature>
<keyword evidence="3 6" id="KW-0812">Transmembrane</keyword>
<evidence type="ECO:0000256" key="1">
    <source>
        <dbReference type="ARBA" id="ARBA00004141"/>
    </source>
</evidence>
<evidence type="ECO:0000256" key="4">
    <source>
        <dbReference type="ARBA" id="ARBA00022989"/>
    </source>
</evidence>
<keyword evidence="2" id="KW-0813">Transport</keyword>
<feature type="transmembrane region" description="Helical" evidence="6">
    <location>
        <begin position="431"/>
        <end position="448"/>
    </location>
</feature>
<dbReference type="Pfam" id="PF07690">
    <property type="entry name" value="MFS_1"/>
    <property type="match status" value="1"/>
</dbReference>
<dbReference type="EMBL" id="JPOX01000060">
    <property type="protein sequence ID" value="KFX41427.1"/>
    <property type="molecule type" value="Genomic_DNA"/>
</dbReference>
<feature type="transmembrane region" description="Helical" evidence="6">
    <location>
        <begin position="287"/>
        <end position="308"/>
    </location>
</feature>
<dbReference type="PANTHER" id="PTHR43791:SF46">
    <property type="entry name" value="MAJOR FACILITATOR SUPERFAMILY (MFS) PROFILE DOMAIN-CONTAINING PROTEIN-RELATED"/>
    <property type="match status" value="1"/>
</dbReference>
<keyword evidence="5 6" id="KW-0472">Membrane</keyword>
<dbReference type="GO" id="GO:0022857">
    <property type="term" value="F:transmembrane transporter activity"/>
    <property type="evidence" value="ECO:0007669"/>
    <property type="project" value="InterPro"/>
</dbReference>
<dbReference type="AlphaFoldDB" id="A0A093UMC5"/>
<feature type="transmembrane region" description="Helical" evidence="6">
    <location>
        <begin position="389"/>
        <end position="411"/>
    </location>
</feature>
<comment type="caution">
    <text evidence="7">The sequence shown here is derived from an EMBL/GenBank/DDBJ whole genome shotgun (WGS) entry which is preliminary data.</text>
</comment>
<feature type="transmembrane region" description="Helical" evidence="6">
    <location>
        <begin position="518"/>
        <end position="537"/>
    </location>
</feature>
<organism evidence="7">
    <name type="scientific">Talaromyces marneffei PM1</name>
    <dbReference type="NCBI Taxonomy" id="1077442"/>
    <lineage>
        <taxon>Eukaryota</taxon>
        <taxon>Fungi</taxon>
        <taxon>Dikarya</taxon>
        <taxon>Ascomycota</taxon>
        <taxon>Pezizomycotina</taxon>
        <taxon>Eurotiomycetes</taxon>
        <taxon>Eurotiomycetidae</taxon>
        <taxon>Eurotiales</taxon>
        <taxon>Trichocomaceae</taxon>
        <taxon>Talaromyces</taxon>
        <taxon>Talaromyces sect. Talaromyces</taxon>
    </lineage>
</organism>
<proteinExistence type="predicted"/>
<feature type="transmembrane region" description="Helical" evidence="6">
    <location>
        <begin position="320"/>
        <end position="342"/>
    </location>
</feature>
<feature type="transmembrane region" description="Helical" evidence="6">
    <location>
        <begin position="543"/>
        <end position="567"/>
    </location>
</feature>
<evidence type="ECO:0000256" key="6">
    <source>
        <dbReference type="SAM" id="Phobius"/>
    </source>
</evidence>
<name>A0A093UMC5_TALMA</name>